<gene>
    <name evidence="4" type="ORF">KGA66_15120</name>
</gene>
<dbReference type="Gene3D" id="3.40.50.720">
    <property type="entry name" value="NAD(P)-binding Rossmann-like Domain"/>
    <property type="match status" value="1"/>
</dbReference>
<comment type="caution">
    <text evidence="4">The sequence shown here is derived from an EMBL/GenBank/DDBJ whole genome shotgun (WGS) entry which is preliminary data.</text>
</comment>
<evidence type="ECO:0000256" key="1">
    <source>
        <dbReference type="ARBA" id="ARBA00006484"/>
    </source>
</evidence>
<accession>A0A8J8BBT2</accession>
<dbReference type="Proteomes" id="UP000677913">
    <property type="component" value="Unassembled WGS sequence"/>
</dbReference>
<dbReference type="SUPFAM" id="SSF51735">
    <property type="entry name" value="NAD(P)-binding Rossmann-fold domains"/>
    <property type="match status" value="1"/>
</dbReference>
<dbReference type="PANTHER" id="PTHR43943">
    <property type="entry name" value="DEHYDROGENASE/REDUCTASE (SDR FAMILY) MEMBER 4"/>
    <property type="match status" value="1"/>
</dbReference>
<proteinExistence type="inferred from homology"/>
<name>A0A8J8BBT2_9ACTN</name>
<dbReference type="PRINTS" id="PR00080">
    <property type="entry name" value="SDRFAMILY"/>
</dbReference>
<evidence type="ECO:0000256" key="2">
    <source>
        <dbReference type="ARBA" id="ARBA00023002"/>
    </source>
</evidence>
<dbReference type="RefSeq" id="WP_211468753.1">
    <property type="nucleotide sequence ID" value="NZ_JAGSXH010000049.1"/>
</dbReference>
<dbReference type="PROSITE" id="PS00061">
    <property type="entry name" value="ADH_SHORT"/>
    <property type="match status" value="1"/>
</dbReference>
<dbReference type="PRINTS" id="PR00081">
    <property type="entry name" value="GDHRDH"/>
</dbReference>
<evidence type="ECO:0000256" key="3">
    <source>
        <dbReference type="SAM" id="MobiDB-lite"/>
    </source>
</evidence>
<dbReference type="AlphaFoldDB" id="A0A8J8BBT2"/>
<dbReference type="InterPro" id="IPR020904">
    <property type="entry name" value="Sc_DH/Rdtase_CS"/>
</dbReference>
<organism evidence="4 5">
    <name type="scientific">Actinocrinis puniceicyclus</name>
    <dbReference type="NCBI Taxonomy" id="977794"/>
    <lineage>
        <taxon>Bacteria</taxon>
        <taxon>Bacillati</taxon>
        <taxon>Actinomycetota</taxon>
        <taxon>Actinomycetes</taxon>
        <taxon>Catenulisporales</taxon>
        <taxon>Actinospicaceae</taxon>
        <taxon>Actinocrinis</taxon>
    </lineage>
</organism>
<dbReference type="CDD" id="cd05233">
    <property type="entry name" value="SDR_c"/>
    <property type="match status" value="1"/>
</dbReference>
<dbReference type="PANTHER" id="PTHR43943:SF2">
    <property type="entry name" value="DEHYDROGENASE_REDUCTASE 4"/>
    <property type="match status" value="1"/>
</dbReference>
<reference evidence="4" key="1">
    <citation type="submission" date="2021-04" db="EMBL/GenBank/DDBJ databases">
        <title>Genome based classification of Actinospica acidithermotolerans sp. nov., an actinobacterium isolated from an Indonesian hot spring.</title>
        <authorList>
            <person name="Kusuma A.B."/>
            <person name="Putra K.E."/>
            <person name="Nafisah S."/>
            <person name="Loh J."/>
            <person name="Nouioui I."/>
            <person name="Goodfellow M."/>
        </authorList>
    </citation>
    <scope>NUCLEOTIDE SEQUENCE</scope>
    <source>
        <strain evidence="4">DSM 45618</strain>
    </source>
</reference>
<keyword evidence="5" id="KW-1185">Reference proteome</keyword>
<comment type="similarity">
    <text evidence="1">Belongs to the short-chain dehydrogenases/reductases (SDR) family.</text>
</comment>
<dbReference type="EMBL" id="JAGSXH010000049">
    <property type="protein sequence ID" value="MBS2964387.1"/>
    <property type="molecule type" value="Genomic_DNA"/>
</dbReference>
<keyword evidence="2" id="KW-0560">Oxidoreductase</keyword>
<dbReference type="InterPro" id="IPR002347">
    <property type="entry name" value="SDR_fam"/>
</dbReference>
<evidence type="ECO:0000313" key="5">
    <source>
        <dbReference type="Proteomes" id="UP000677913"/>
    </source>
</evidence>
<sequence length="272" mass="27740">MTAATGGDEEPDAGADQPAPCPGRFAGQVAVVTGASRGIGLAVARRLALEGARVAITARRPEPLEQAAASLGGASRAIGVAGRSDDPDHRALVITRVLDHFGRIDLLVNNTAVNPIYGPVLDVSPDAVRKIFEVNVGAAIGWIGQAREAWLGKHGGSVVNIAAVAGLHPAEGIGVYGASKAALIHLTAQLARELGPHIRVNAVAPAVVRTRFAAQLYEGREQELAAHYALGRLGTAQDVAGAVAFFASRDAAWITGQTLAVDGGLILSGGGV</sequence>
<dbReference type="InterPro" id="IPR036291">
    <property type="entry name" value="NAD(P)-bd_dom_sf"/>
</dbReference>
<dbReference type="FunFam" id="3.40.50.720:FF:000084">
    <property type="entry name" value="Short-chain dehydrogenase reductase"/>
    <property type="match status" value="1"/>
</dbReference>
<feature type="region of interest" description="Disordered" evidence="3">
    <location>
        <begin position="1"/>
        <end position="21"/>
    </location>
</feature>
<dbReference type="Pfam" id="PF13561">
    <property type="entry name" value="adh_short_C2"/>
    <property type="match status" value="1"/>
</dbReference>
<protein>
    <submittedName>
        <fullName evidence="4">SDR family oxidoreductase</fullName>
    </submittedName>
</protein>
<dbReference type="GO" id="GO:0016491">
    <property type="term" value="F:oxidoreductase activity"/>
    <property type="evidence" value="ECO:0007669"/>
    <property type="project" value="UniProtKB-KW"/>
</dbReference>
<dbReference type="NCBIfam" id="NF005559">
    <property type="entry name" value="PRK07231.1"/>
    <property type="match status" value="1"/>
</dbReference>
<evidence type="ECO:0000313" key="4">
    <source>
        <dbReference type="EMBL" id="MBS2964387.1"/>
    </source>
</evidence>